<evidence type="ECO:0000313" key="3">
    <source>
        <dbReference type="Proteomes" id="UP001596494"/>
    </source>
</evidence>
<dbReference type="InterPro" id="IPR000073">
    <property type="entry name" value="AB_hydrolase_1"/>
</dbReference>
<dbReference type="PRINTS" id="PR00111">
    <property type="entry name" value="ABHYDROLASE"/>
</dbReference>
<sequence length="264" mass="30649">MRNKVKATVIIVHGAFEHAGRYQHLAERLRSDGFSVILDDLLGQGKSKEEKGHIRKFDDYLHTLLQWIEQAGKQHPIFLLGHSMGGVVVIRTLQKYKPEVNGVILSSPALGILNGPSKPTVGFSKLVNFVRPSFKVSSSISPEKVTRNQEVIKNHKEDPLIIERVSVRWYLEFQKAIKNAMKQADEFPALPTLVMQAGDDLIIDHRKTYEWFNNINTDEKTYKQWPDYYHEIFNEVEWKLVYTYMLNFIDQQLLNQQKRGDQRD</sequence>
<proteinExistence type="predicted"/>
<dbReference type="Proteomes" id="UP001596494">
    <property type="component" value="Unassembled WGS sequence"/>
</dbReference>
<keyword evidence="2" id="KW-0378">Hydrolase</keyword>
<dbReference type="PANTHER" id="PTHR11614">
    <property type="entry name" value="PHOSPHOLIPASE-RELATED"/>
    <property type="match status" value="1"/>
</dbReference>
<accession>A0ABW2K7V4</accession>
<evidence type="ECO:0000313" key="2">
    <source>
        <dbReference type="EMBL" id="MFC7322126.1"/>
    </source>
</evidence>
<feature type="domain" description="Serine aminopeptidase S33" evidence="1">
    <location>
        <begin position="4"/>
        <end position="236"/>
    </location>
</feature>
<protein>
    <submittedName>
        <fullName evidence="2">Alpha/beta hydrolase</fullName>
    </submittedName>
</protein>
<reference evidence="3" key="1">
    <citation type="journal article" date="2019" name="Int. J. Syst. Evol. Microbiol.">
        <title>The Global Catalogue of Microorganisms (GCM) 10K type strain sequencing project: providing services to taxonomists for standard genome sequencing and annotation.</title>
        <authorList>
            <consortium name="The Broad Institute Genomics Platform"/>
            <consortium name="The Broad Institute Genome Sequencing Center for Infectious Disease"/>
            <person name="Wu L."/>
            <person name="Ma J."/>
        </authorList>
    </citation>
    <scope>NUCLEOTIDE SEQUENCE [LARGE SCALE GENOMIC DNA]</scope>
    <source>
        <strain evidence="3">CCUG 73951</strain>
    </source>
</reference>
<dbReference type="InterPro" id="IPR051044">
    <property type="entry name" value="MAG_DAG_Lipase"/>
</dbReference>
<gene>
    <name evidence="2" type="ORF">ACFQMN_14720</name>
</gene>
<dbReference type="RefSeq" id="WP_289216015.1">
    <property type="nucleotide sequence ID" value="NZ_JAPVRC010000004.1"/>
</dbReference>
<dbReference type="Gene3D" id="3.40.50.1820">
    <property type="entry name" value="alpha/beta hydrolase"/>
    <property type="match status" value="1"/>
</dbReference>
<name>A0ABW2K7V4_9BACI</name>
<keyword evidence="3" id="KW-1185">Reference proteome</keyword>
<comment type="caution">
    <text evidence="2">The sequence shown here is derived from an EMBL/GenBank/DDBJ whole genome shotgun (WGS) entry which is preliminary data.</text>
</comment>
<dbReference type="GO" id="GO:0016787">
    <property type="term" value="F:hydrolase activity"/>
    <property type="evidence" value="ECO:0007669"/>
    <property type="project" value="UniProtKB-KW"/>
</dbReference>
<evidence type="ECO:0000259" key="1">
    <source>
        <dbReference type="Pfam" id="PF12146"/>
    </source>
</evidence>
<dbReference type="Pfam" id="PF12146">
    <property type="entry name" value="Hydrolase_4"/>
    <property type="match status" value="1"/>
</dbReference>
<dbReference type="InterPro" id="IPR029058">
    <property type="entry name" value="AB_hydrolase_fold"/>
</dbReference>
<dbReference type="EMBL" id="JBHTBY010000013">
    <property type="protein sequence ID" value="MFC7322126.1"/>
    <property type="molecule type" value="Genomic_DNA"/>
</dbReference>
<organism evidence="2 3">
    <name type="scientific">Halobacillus campisalis</name>
    <dbReference type="NCBI Taxonomy" id="435909"/>
    <lineage>
        <taxon>Bacteria</taxon>
        <taxon>Bacillati</taxon>
        <taxon>Bacillota</taxon>
        <taxon>Bacilli</taxon>
        <taxon>Bacillales</taxon>
        <taxon>Bacillaceae</taxon>
        <taxon>Halobacillus</taxon>
    </lineage>
</organism>
<dbReference type="InterPro" id="IPR022742">
    <property type="entry name" value="Hydrolase_4"/>
</dbReference>
<dbReference type="SUPFAM" id="SSF53474">
    <property type="entry name" value="alpha/beta-Hydrolases"/>
    <property type="match status" value="1"/>
</dbReference>